<dbReference type="InterPro" id="IPR036318">
    <property type="entry name" value="FAD-bd_PCMH-like_sf"/>
</dbReference>
<sequence length="275" mass="29234">MKAAAFEYSRPDTLQDALQALRGHEGRAKLMAGGQSLGPMLNLRLARPPVVIDISGLSELRTVSRQDGRLRVGAAVTHAEIEDGVHELLRGTPMQQVAPGIAYRAIRNRGTLGGSLAHADPAADWVLTVVGLGATLEIAGPDGVRMLPAEDYMQGAYTTGLREDELIAAVHIPEAGPQARWGYYKFCRKTGEFAEASCAAWFDPSSKTARIAVGALDGAPRLLPQLAARIAQHGLAGLDEALLASELAGVMQDKDEHHRKLHGTAVTRCLAQALG</sequence>
<proteinExistence type="predicted"/>
<dbReference type="Proteomes" id="UP000285324">
    <property type="component" value="Unassembled WGS sequence"/>
</dbReference>
<dbReference type="InterPro" id="IPR002346">
    <property type="entry name" value="Mopterin_DH_FAD-bd"/>
</dbReference>
<dbReference type="InterPro" id="IPR051312">
    <property type="entry name" value="Diverse_Substr_Oxidored"/>
</dbReference>
<evidence type="ECO:0000259" key="4">
    <source>
        <dbReference type="PROSITE" id="PS51387"/>
    </source>
</evidence>
<dbReference type="PROSITE" id="PS51387">
    <property type="entry name" value="FAD_PCMH"/>
    <property type="match status" value="1"/>
</dbReference>
<keyword evidence="2" id="KW-0274">FAD</keyword>
<accession>A0A424W7A9</accession>
<dbReference type="PANTHER" id="PTHR42659:SF2">
    <property type="entry name" value="XANTHINE DEHYDROGENASE SUBUNIT C-RELATED"/>
    <property type="match status" value="1"/>
</dbReference>
<keyword evidence="1" id="KW-0285">Flavoprotein</keyword>
<dbReference type="InterPro" id="IPR016169">
    <property type="entry name" value="FAD-bd_PCMH_sub2"/>
</dbReference>
<evidence type="ECO:0000256" key="3">
    <source>
        <dbReference type="ARBA" id="ARBA00023002"/>
    </source>
</evidence>
<protein>
    <submittedName>
        <fullName evidence="5">Carbon monoxide dehydrogenase</fullName>
    </submittedName>
</protein>
<dbReference type="EMBL" id="QVXO01000049">
    <property type="protein sequence ID" value="RPJ89058.1"/>
    <property type="molecule type" value="Genomic_DNA"/>
</dbReference>
<dbReference type="InterPro" id="IPR036683">
    <property type="entry name" value="CO_DH_flav_C_dom_sf"/>
</dbReference>
<dbReference type="SUPFAM" id="SSF55447">
    <property type="entry name" value="CO dehydrogenase flavoprotein C-terminal domain-like"/>
    <property type="match status" value="1"/>
</dbReference>
<gene>
    <name evidence="5" type="ORF">DY367_24765</name>
</gene>
<dbReference type="SUPFAM" id="SSF56176">
    <property type="entry name" value="FAD-binding/transporter-associated domain-like"/>
    <property type="match status" value="1"/>
</dbReference>
<dbReference type="Gene3D" id="3.30.465.10">
    <property type="match status" value="1"/>
</dbReference>
<evidence type="ECO:0000313" key="6">
    <source>
        <dbReference type="Proteomes" id="UP000285324"/>
    </source>
</evidence>
<dbReference type="OrthoDB" id="9793944at2"/>
<dbReference type="GO" id="GO:0071949">
    <property type="term" value="F:FAD binding"/>
    <property type="evidence" value="ECO:0007669"/>
    <property type="project" value="InterPro"/>
</dbReference>
<dbReference type="Pfam" id="PF00941">
    <property type="entry name" value="FAD_binding_5"/>
    <property type="match status" value="1"/>
</dbReference>
<dbReference type="Gene3D" id="3.30.390.50">
    <property type="entry name" value="CO dehydrogenase flavoprotein, C-terminal domain"/>
    <property type="match status" value="1"/>
</dbReference>
<dbReference type="Gene3D" id="3.30.43.10">
    <property type="entry name" value="Uridine Diphospho-n-acetylenolpyruvylglucosamine Reductase, domain 2"/>
    <property type="match status" value="1"/>
</dbReference>
<comment type="caution">
    <text evidence="5">The sequence shown here is derived from an EMBL/GenBank/DDBJ whole genome shotgun (WGS) entry which is preliminary data.</text>
</comment>
<name>A0A424W7A9_ALCXX</name>
<evidence type="ECO:0000256" key="1">
    <source>
        <dbReference type="ARBA" id="ARBA00022630"/>
    </source>
</evidence>
<organism evidence="5 6">
    <name type="scientific">Alcaligenes xylosoxydans xylosoxydans</name>
    <name type="common">Achromobacter xylosoxidans</name>
    <dbReference type="NCBI Taxonomy" id="85698"/>
    <lineage>
        <taxon>Bacteria</taxon>
        <taxon>Pseudomonadati</taxon>
        <taxon>Pseudomonadota</taxon>
        <taxon>Betaproteobacteria</taxon>
        <taxon>Burkholderiales</taxon>
        <taxon>Alcaligenaceae</taxon>
        <taxon>Achromobacter</taxon>
    </lineage>
</organism>
<keyword evidence="3" id="KW-0560">Oxidoreductase</keyword>
<dbReference type="GO" id="GO:0016491">
    <property type="term" value="F:oxidoreductase activity"/>
    <property type="evidence" value="ECO:0007669"/>
    <property type="project" value="UniProtKB-KW"/>
</dbReference>
<dbReference type="AlphaFoldDB" id="A0A424W7A9"/>
<evidence type="ECO:0000256" key="2">
    <source>
        <dbReference type="ARBA" id="ARBA00022827"/>
    </source>
</evidence>
<dbReference type="InterPro" id="IPR016167">
    <property type="entry name" value="FAD-bd_PCMH_sub1"/>
</dbReference>
<dbReference type="PANTHER" id="PTHR42659">
    <property type="entry name" value="XANTHINE DEHYDROGENASE SUBUNIT C-RELATED"/>
    <property type="match status" value="1"/>
</dbReference>
<reference evidence="5 6" key="1">
    <citation type="submission" date="2018-08" db="EMBL/GenBank/DDBJ databases">
        <title>Achromobacter xylosoxidans Genome sequencing and assembly.</title>
        <authorList>
            <person name="Wang R."/>
            <person name="Rensing C."/>
            <person name="Li Y."/>
        </authorList>
    </citation>
    <scope>NUCLEOTIDE SEQUENCE [LARGE SCALE GENOMIC DNA]</scope>
    <source>
        <strain evidence="5 6">GD003A</strain>
    </source>
</reference>
<dbReference type="RefSeq" id="WP_118933891.1">
    <property type="nucleotide sequence ID" value="NZ_CP061008.1"/>
</dbReference>
<evidence type="ECO:0000313" key="5">
    <source>
        <dbReference type="EMBL" id="RPJ89058.1"/>
    </source>
</evidence>
<dbReference type="InterPro" id="IPR016166">
    <property type="entry name" value="FAD-bd_PCMH"/>
</dbReference>
<feature type="domain" description="FAD-binding PCMH-type" evidence="4">
    <location>
        <begin position="1"/>
        <end position="177"/>
    </location>
</feature>